<dbReference type="Proteomes" id="UP001605036">
    <property type="component" value="Unassembled WGS sequence"/>
</dbReference>
<organism evidence="2 3">
    <name type="scientific">Riccia fluitans</name>
    <dbReference type="NCBI Taxonomy" id="41844"/>
    <lineage>
        <taxon>Eukaryota</taxon>
        <taxon>Viridiplantae</taxon>
        <taxon>Streptophyta</taxon>
        <taxon>Embryophyta</taxon>
        <taxon>Marchantiophyta</taxon>
        <taxon>Marchantiopsida</taxon>
        <taxon>Marchantiidae</taxon>
        <taxon>Marchantiales</taxon>
        <taxon>Ricciaceae</taxon>
        <taxon>Riccia</taxon>
    </lineage>
</organism>
<feature type="region of interest" description="Disordered" evidence="1">
    <location>
        <begin position="1"/>
        <end position="31"/>
    </location>
</feature>
<feature type="region of interest" description="Disordered" evidence="1">
    <location>
        <begin position="52"/>
        <end position="90"/>
    </location>
</feature>
<evidence type="ECO:0000313" key="2">
    <source>
        <dbReference type="EMBL" id="KAL2642990.1"/>
    </source>
</evidence>
<protein>
    <submittedName>
        <fullName evidence="2">Uncharacterized protein</fullName>
    </submittedName>
</protein>
<evidence type="ECO:0000313" key="3">
    <source>
        <dbReference type="Proteomes" id="UP001605036"/>
    </source>
</evidence>
<feature type="compositionally biased region" description="Basic and acidic residues" evidence="1">
    <location>
        <begin position="1"/>
        <end position="11"/>
    </location>
</feature>
<keyword evidence="3" id="KW-1185">Reference proteome</keyword>
<evidence type="ECO:0000256" key="1">
    <source>
        <dbReference type="SAM" id="MobiDB-lite"/>
    </source>
</evidence>
<accession>A0ABD1Z5D3</accession>
<dbReference type="EMBL" id="JBHFFA010000002">
    <property type="protein sequence ID" value="KAL2642990.1"/>
    <property type="molecule type" value="Genomic_DNA"/>
</dbReference>
<reference evidence="2 3" key="1">
    <citation type="submission" date="2024-09" db="EMBL/GenBank/DDBJ databases">
        <title>Chromosome-scale assembly of Riccia fluitans.</title>
        <authorList>
            <person name="Paukszto L."/>
            <person name="Sawicki J."/>
            <person name="Karawczyk K."/>
            <person name="Piernik-Szablinska J."/>
            <person name="Szczecinska M."/>
            <person name="Mazdziarz M."/>
        </authorList>
    </citation>
    <scope>NUCLEOTIDE SEQUENCE [LARGE SCALE GENOMIC DNA]</scope>
    <source>
        <strain evidence="2">Rf_01</strain>
        <tissue evidence="2">Aerial parts of the thallus</tissue>
    </source>
</reference>
<dbReference type="AlphaFoldDB" id="A0ABD1Z5D3"/>
<sequence length="90" mass="9883">MDAWRSDRATSKPDTPTCGNRQSANVEGNRALPETAKILDVLRRIQPVGTESARTDIANGTYTRNDHTPVPSTSKRESTLSRKYPGLTTP</sequence>
<comment type="caution">
    <text evidence="2">The sequence shown here is derived from an EMBL/GenBank/DDBJ whole genome shotgun (WGS) entry which is preliminary data.</text>
</comment>
<proteinExistence type="predicted"/>
<gene>
    <name evidence="2" type="ORF">R1flu_010577</name>
</gene>
<feature type="compositionally biased region" description="Polar residues" evidence="1">
    <location>
        <begin position="12"/>
        <end position="26"/>
    </location>
</feature>
<name>A0ABD1Z5D3_9MARC</name>